<evidence type="ECO:0000256" key="1">
    <source>
        <dbReference type="SAM" id="Phobius"/>
    </source>
</evidence>
<comment type="caution">
    <text evidence="2">The sequence shown here is derived from an EMBL/GenBank/DDBJ whole genome shotgun (WGS) entry which is preliminary data.</text>
</comment>
<dbReference type="EMBL" id="RKHL01000001">
    <property type="protein sequence ID" value="ROR80460.1"/>
    <property type="molecule type" value="Genomic_DNA"/>
</dbReference>
<dbReference type="NCBIfam" id="NF038065">
    <property type="entry name" value="Pr6Pr"/>
    <property type="match status" value="1"/>
</dbReference>
<evidence type="ECO:0008006" key="4">
    <source>
        <dbReference type="Google" id="ProtNLM"/>
    </source>
</evidence>
<reference evidence="2 3" key="1">
    <citation type="submission" date="2018-11" db="EMBL/GenBank/DDBJ databases">
        <title>Sequencing the genomes of 1000 actinobacteria strains.</title>
        <authorList>
            <person name="Klenk H.-P."/>
        </authorList>
    </citation>
    <scope>NUCLEOTIDE SEQUENCE [LARGE SCALE GENOMIC DNA]</scope>
    <source>
        <strain evidence="2 3">DSM 14012</strain>
    </source>
</reference>
<keyword evidence="1" id="KW-0812">Transmembrane</keyword>
<sequence length="232" mass="25260">MRSTTSAARTASAPRLVTASRVVYLLIAVIIAISLVIQIVLVITGGADARSGGVDMSVGLATRFARIFSAFTILSNLIVLTVSVLLAIDPLRDGRLWRVARLDALLSIVITGIVYAVVLAPQVNLTGWALVITIGFHYLSPWLTLGAWLVFGPRPRFTWSTVAWAFLWPLAWVVFTFIRGGITGWYPYPFLDATQLGFDGAVRNALMVLVVAIVFAVLLKLVDRVLPAALRR</sequence>
<dbReference type="RefSeq" id="WP_085512030.1">
    <property type="nucleotide sequence ID" value="NZ_FXAP01000003.1"/>
</dbReference>
<evidence type="ECO:0000313" key="3">
    <source>
        <dbReference type="Proteomes" id="UP000266915"/>
    </source>
</evidence>
<dbReference type="InterPro" id="IPR049713">
    <property type="entry name" value="Pr6Pr-like"/>
</dbReference>
<keyword evidence="1" id="KW-0472">Membrane</keyword>
<proteinExistence type="predicted"/>
<protein>
    <recommendedName>
        <fullName evidence="4">Pr6Pr family membrane protein</fullName>
    </recommendedName>
</protein>
<feature type="transmembrane region" description="Helical" evidence="1">
    <location>
        <begin position="67"/>
        <end position="88"/>
    </location>
</feature>
<evidence type="ECO:0000313" key="2">
    <source>
        <dbReference type="EMBL" id="ROR80460.1"/>
    </source>
</evidence>
<feature type="transmembrane region" description="Helical" evidence="1">
    <location>
        <begin position="100"/>
        <end position="121"/>
    </location>
</feature>
<keyword evidence="1" id="KW-1133">Transmembrane helix</keyword>
<feature type="transmembrane region" description="Helical" evidence="1">
    <location>
        <begin position="163"/>
        <end position="182"/>
    </location>
</feature>
<feature type="transmembrane region" description="Helical" evidence="1">
    <location>
        <begin position="202"/>
        <end position="222"/>
    </location>
</feature>
<feature type="transmembrane region" description="Helical" evidence="1">
    <location>
        <begin position="21"/>
        <end position="47"/>
    </location>
</feature>
<dbReference type="AlphaFoldDB" id="A0A3N2BYW5"/>
<accession>A0A3N2BYW5</accession>
<organism evidence="2 3">
    <name type="scientific">Plantibacter flavus</name>
    <dbReference type="NCBI Taxonomy" id="150123"/>
    <lineage>
        <taxon>Bacteria</taxon>
        <taxon>Bacillati</taxon>
        <taxon>Actinomycetota</taxon>
        <taxon>Actinomycetes</taxon>
        <taxon>Micrococcales</taxon>
        <taxon>Microbacteriaceae</taxon>
        <taxon>Plantibacter</taxon>
    </lineage>
</organism>
<dbReference type="Proteomes" id="UP000266915">
    <property type="component" value="Unassembled WGS sequence"/>
</dbReference>
<keyword evidence="3" id="KW-1185">Reference proteome</keyword>
<name>A0A3N2BYW5_9MICO</name>
<feature type="transmembrane region" description="Helical" evidence="1">
    <location>
        <begin position="127"/>
        <end position="151"/>
    </location>
</feature>
<gene>
    <name evidence="2" type="ORF">EDD42_0501</name>
</gene>